<dbReference type="OrthoDB" id="7107404at2"/>
<feature type="domain" description="Ice-binding protein C-terminal" evidence="2">
    <location>
        <begin position="204"/>
        <end position="223"/>
    </location>
</feature>
<reference evidence="3 4" key="1">
    <citation type="submission" date="2016-11" db="EMBL/GenBank/DDBJ databases">
        <title>Trade-off between light-utilization and light-protection in marine flavobacteria.</title>
        <authorList>
            <person name="Kumagai Y."/>
        </authorList>
    </citation>
    <scope>NUCLEOTIDE SEQUENCE [LARGE SCALE GENOMIC DNA]</scope>
    <source>
        <strain evidence="3 4">NBRC 107125</strain>
    </source>
</reference>
<protein>
    <recommendedName>
        <fullName evidence="2">Ice-binding protein C-terminal domain-containing protein</fullName>
    </recommendedName>
</protein>
<dbReference type="NCBIfam" id="TIGR02595">
    <property type="entry name" value="PEP_CTERM"/>
    <property type="match status" value="1"/>
</dbReference>
<evidence type="ECO:0000259" key="2">
    <source>
        <dbReference type="Pfam" id="PF07589"/>
    </source>
</evidence>
<dbReference type="KEGG" id="osg:BST96_07345"/>
<organism evidence="3 4">
    <name type="scientific">Oceanicoccus sagamiensis</name>
    <dbReference type="NCBI Taxonomy" id="716816"/>
    <lineage>
        <taxon>Bacteria</taxon>
        <taxon>Pseudomonadati</taxon>
        <taxon>Pseudomonadota</taxon>
        <taxon>Gammaproteobacteria</taxon>
        <taxon>Cellvibrionales</taxon>
        <taxon>Spongiibacteraceae</taxon>
        <taxon>Oceanicoccus</taxon>
    </lineage>
</organism>
<name>A0A1X9N8D9_9GAMM</name>
<evidence type="ECO:0000256" key="1">
    <source>
        <dbReference type="SAM" id="SignalP"/>
    </source>
</evidence>
<feature type="signal peptide" evidence="1">
    <location>
        <begin position="1"/>
        <end position="25"/>
    </location>
</feature>
<dbReference type="Proteomes" id="UP000193450">
    <property type="component" value="Chromosome"/>
</dbReference>
<evidence type="ECO:0000313" key="4">
    <source>
        <dbReference type="Proteomes" id="UP000193450"/>
    </source>
</evidence>
<dbReference type="AlphaFoldDB" id="A0A1X9N8D9"/>
<keyword evidence="4" id="KW-1185">Reference proteome</keyword>
<keyword evidence="1" id="KW-0732">Signal</keyword>
<proteinExistence type="predicted"/>
<dbReference type="RefSeq" id="WP_085758074.1">
    <property type="nucleotide sequence ID" value="NZ_CP019343.1"/>
</dbReference>
<dbReference type="Pfam" id="PF07589">
    <property type="entry name" value="PEP-CTERM"/>
    <property type="match status" value="1"/>
</dbReference>
<dbReference type="InterPro" id="IPR013424">
    <property type="entry name" value="Ice-binding_C"/>
</dbReference>
<gene>
    <name evidence="3" type="ORF">BST96_07345</name>
</gene>
<evidence type="ECO:0000313" key="3">
    <source>
        <dbReference type="EMBL" id="ARN73946.1"/>
    </source>
</evidence>
<sequence>MLLGKKLATSALMVGASLFSIASQALVIDFTSSAWQGANSQTTFSNGGVTLTGSDTMTFNGSSGERNGCNASSSEIDPTPGIPLACDGDGIGIRGSDEITGNSSQSLTITFDNAVNIIQIELLDLFDNEGSNGDPEVAIFTLGSDVETFDGIFAPGNNGGYVATGYTASDVTSLTLTAGADTWSDYALARITTGVNSSSTPVAEPSSLALLGLGLLGLARARKNG</sequence>
<accession>A0A1X9N8D9</accession>
<dbReference type="EMBL" id="CP019343">
    <property type="protein sequence ID" value="ARN73946.1"/>
    <property type="molecule type" value="Genomic_DNA"/>
</dbReference>
<dbReference type="STRING" id="716816.BST96_07345"/>
<feature type="chain" id="PRO_5013095598" description="Ice-binding protein C-terminal domain-containing protein" evidence="1">
    <location>
        <begin position="26"/>
        <end position="225"/>
    </location>
</feature>